<gene>
    <name evidence="4" type="ORF">SAMN02583745_01754</name>
</gene>
<dbReference type="InterPro" id="IPR036249">
    <property type="entry name" value="Thioredoxin-like_sf"/>
</dbReference>
<dbReference type="PANTHER" id="PTHR44051:SF21">
    <property type="entry name" value="GLUTATHIONE S-TRANSFERASE FAMILY PROTEIN"/>
    <property type="match status" value="1"/>
</dbReference>
<dbReference type="Pfam" id="PF00043">
    <property type="entry name" value="GST_C"/>
    <property type="match status" value="1"/>
</dbReference>
<dbReference type="AlphaFoldDB" id="A0A1I0CVC7"/>
<feature type="domain" description="GST C-terminal" evidence="3">
    <location>
        <begin position="116"/>
        <end position="240"/>
    </location>
</feature>
<dbReference type="OrthoDB" id="8772754at2"/>
<keyword evidence="4" id="KW-0808">Transferase</keyword>
<feature type="domain" description="GST N-terminal" evidence="2">
    <location>
        <begin position="30"/>
        <end position="110"/>
    </location>
</feature>
<dbReference type="GO" id="GO:0016740">
    <property type="term" value="F:transferase activity"/>
    <property type="evidence" value="ECO:0007669"/>
    <property type="project" value="UniProtKB-KW"/>
</dbReference>
<dbReference type="SUPFAM" id="SSF47616">
    <property type="entry name" value="GST C-terminal domain-like"/>
    <property type="match status" value="1"/>
</dbReference>
<dbReference type="PROSITE" id="PS50404">
    <property type="entry name" value="GST_NTER"/>
    <property type="match status" value="1"/>
</dbReference>
<dbReference type="Proteomes" id="UP000242642">
    <property type="component" value="Unassembled WGS sequence"/>
</dbReference>
<evidence type="ECO:0000313" key="5">
    <source>
        <dbReference type="Proteomes" id="UP000242642"/>
    </source>
</evidence>
<keyword evidence="5" id="KW-1185">Reference proteome</keyword>
<evidence type="ECO:0000313" key="4">
    <source>
        <dbReference type="EMBL" id="SET23578.1"/>
    </source>
</evidence>
<evidence type="ECO:0000256" key="1">
    <source>
        <dbReference type="RuleBase" id="RU003494"/>
    </source>
</evidence>
<comment type="similarity">
    <text evidence="1">Belongs to the GST superfamily.</text>
</comment>
<dbReference type="RefSeq" id="WP_093319811.1">
    <property type="nucleotide sequence ID" value="NZ_FOHV01000012.1"/>
</dbReference>
<sequence>MHQNIENKYEHEIIHIKPILQNSGAEINEHSNLLLYSNPHSRGNTVLWMLNECRANYNLQYLHFSTETKSEQFRAINPLGKLPTLVHNDRIITETGAICAYLAELYPSKNLKPTIDSPYLADYYRWLFFISGTFDNAIIAKATNSLPNGRAAGMSSVGRFEDIEMVVEQALKKTSRYLCGDQFTVADLLFSSYLLFATKQISVIALTPLIEQYLEPILSRQAFLDMLSMVNNHSAHFKPYADS</sequence>
<proteinExistence type="inferred from homology"/>
<reference evidence="5" key="1">
    <citation type="submission" date="2016-10" db="EMBL/GenBank/DDBJ databases">
        <authorList>
            <person name="Varghese N."/>
            <person name="Submissions S."/>
        </authorList>
    </citation>
    <scope>NUCLEOTIDE SEQUENCE [LARGE SCALE GENOMIC DNA]</scope>
    <source>
        <strain evidence="5">DSM 18579</strain>
    </source>
</reference>
<dbReference type="InterPro" id="IPR036282">
    <property type="entry name" value="Glutathione-S-Trfase_C_sf"/>
</dbReference>
<dbReference type="InterPro" id="IPR004045">
    <property type="entry name" value="Glutathione_S-Trfase_N"/>
</dbReference>
<dbReference type="CDD" id="cd03046">
    <property type="entry name" value="GST_N_GTT1_like"/>
    <property type="match status" value="1"/>
</dbReference>
<dbReference type="InterPro" id="IPR010987">
    <property type="entry name" value="Glutathione-S-Trfase_C-like"/>
</dbReference>
<dbReference type="InterPro" id="IPR040079">
    <property type="entry name" value="Glutathione_S-Trfase"/>
</dbReference>
<dbReference type="SFLD" id="SFLDS00019">
    <property type="entry name" value="Glutathione_Transferase_(cytos"/>
    <property type="match status" value="1"/>
</dbReference>
<dbReference type="Gene3D" id="3.40.30.10">
    <property type="entry name" value="Glutaredoxin"/>
    <property type="match status" value="1"/>
</dbReference>
<dbReference type="Pfam" id="PF02798">
    <property type="entry name" value="GST_N"/>
    <property type="match status" value="1"/>
</dbReference>
<evidence type="ECO:0000259" key="2">
    <source>
        <dbReference type="PROSITE" id="PS50404"/>
    </source>
</evidence>
<protein>
    <submittedName>
        <fullName evidence="4">Glutathione S-transferase</fullName>
    </submittedName>
</protein>
<dbReference type="STRING" id="1123402.SAMN02583745_01754"/>
<dbReference type="PROSITE" id="PS50405">
    <property type="entry name" value="GST_CTER"/>
    <property type="match status" value="1"/>
</dbReference>
<dbReference type="EMBL" id="FOHV01000012">
    <property type="protein sequence ID" value="SET23578.1"/>
    <property type="molecule type" value="Genomic_DNA"/>
</dbReference>
<dbReference type="SFLD" id="SFLDG00358">
    <property type="entry name" value="Main_(cytGST)"/>
    <property type="match status" value="1"/>
</dbReference>
<name>A0A1I0CVC7_9GAMM</name>
<dbReference type="CDD" id="cd03207">
    <property type="entry name" value="GST_C_8"/>
    <property type="match status" value="1"/>
</dbReference>
<dbReference type="Gene3D" id="1.20.1050.10">
    <property type="match status" value="1"/>
</dbReference>
<evidence type="ECO:0000259" key="3">
    <source>
        <dbReference type="PROSITE" id="PS50405"/>
    </source>
</evidence>
<dbReference type="PANTHER" id="PTHR44051">
    <property type="entry name" value="GLUTATHIONE S-TRANSFERASE-RELATED"/>
    <property type="match status" value="1"/>
</dbReference>
<accession>A0A1I0CVC7</accession>
<dbReference type="InterPro" id="IPR004046">
    <property type="entry name" value="GST_C"/>
</dbReference>
<dbReference type="SFLD" id="SFLDG01150">
    <property type="entry name" value="Main.1:_Beta-like"/>
    <property type="match status" value="1"/>
</dbReference>
<dbReference type="SUPFAM" id="SSF52833">
    <property type="entry name" value="Thioredoxin-like"/>
    <property type="match status" value="1"/>
</dbReference>
<organism evidence="4 5">
    <name type="scientific">Thorsellia anophelis DSM 18579</name>
    <dbReference type="NCBI Taxonomy" id="1123402"/>
    <lineage>
        <taxon>Bacteria</taxon>
        <taxon>Pseudomonadati</taxon>
        <taxon>Pseudomonadota</taxon>
        <taxon>Gammaproteobacteria</taxon>
        <taxon>Enterobacterales</taxon>
        <taxon>Thorselliaceae</taxon>
        <taxon>Thorsellia</taxon>
    </lineage>
</organism>